<reference evidence="7 8" key="1">
    <citation type="submission" date="2019-02" db="EMBL/GenBank/DDBJ databases">
        <authorList>
            <person name="Manzano-Marin A."/>
            <person name="Manzano-Marin A."/>
        </authorList>
    </citation>
    <scope>NUCLEOTIDE SEQUENCE [LARGE SCALE GENOMIC DNA]</scope>
    <source>
        <strain evidence="7 8">BuCilaricifoliae</strain>
    </source>
</reference>
<dbReference type="InterPro" id="IPR043141">
    <property type="entry name" value="Ribosomal_uL10-like_sf"/>
</dbReference>
<comment type="subunit">
    <text evidence="6">Part of the ribosomal stalk of the 50S ribosomal subunit. The N-terminus interacts with L11 and the large rRNA to form the base of the stalk. The C-terminus forms an elongated spine to which L12 dimers bind in a sequential fashion forming a multimeric L10(L12)X complex.</text>
</comment>
<sequence length="163" mass="18706">MALHRNKKKDIIKKINDIAQKSLSIITADPSGITVNNINQLRKKSIQSYVKIYVIKNTLLKKSLINTNFYKLTDILTGPTLIAFSLKHPGSASRLFIKFNKKNKKFKIKTAIYENKILKENEIIDLALLPTHIEAVIKFILLLKEISLGKFIRLLNHIIRKSI</sequence>
<proteinExistence type="inferred from homology"/>
<keyword evidence="3 6" id="KW-0689">Ribosomal protein</keyword>
<dbReference type="InterPro" id="IPR001790">
    <property type="entry name" value="Ribosomal_uL10"/>
</dbReference>
<evidence type="ECO:0000256" key="5">
    <source>
        <dbReference type="ARBA" id="ARBA00035202"/>
    </source>
</evidence>
<dbReference type="PROSITE" id="PS01109">
    <property type="entry name" value="RIBOSOMAL_L10"/>
    <property type="match status" value="1"/>
</dbReference>
<keyword evidence="6" id="KW-0699">rRNA-binding</keyword>
<dbReference type="PANTHER" id="PTHR11560">
    <property type="entry name" value="39S RIBOSOMAL PROTEIN L10, MITOCHONDRIAL"/>
    <property type="match status" value="1"/>
</dbReference>
<dbReference type="NCBIfam" id="NF000955">
    <property type="entry name" value="PRK00099.1-1"/>
    <property type="match status" value="1"/>
</dbReference>
<evidence type="ECO:0000256" key="4">
    <source>
        <dbReference type="ARBA" id="ARBA00023274"/>
    </source>
</evidence>
<keyword evidence="4 6" id="KW-0687">Ribonucleoprotein</keyword>
<dbReference type="AlphaFoldDB" id="A0A451DAS0"/>
<protein>
    <recommendedName>
        <fullName evidence="5 6">Large ribosomal subunit protein uL10</fullName>
    </recommendedName>
</protein>
<evidence type="ECO:0000256" key="3">
    <source>
        <dbReference type="ARBA" id="ARBA00022980"/>
    </source>
</evidence>
<dbReference type="SUPFAM" id="SSF160369">
    <property type="entry name" value="Ribosomal protein L10-like"/>
    <property type="match status" value="1"/>
</dbReference>
<dbReference type="GO" id="GO:0006412">
    <property type="term" value="P:translation"/>
    <property type="evidence" value="ECO:0007669"/>
    <property type="project" value="UniProtKB-UniRule"/>
</dbReference>
<evidence type="ECO:0000313" key="7">
    <source>
        <dbReference type="EMBL" id="VFP83490.1"/>
    </source>
</evidence>
<dbReference type="OrthoDB" id="9808307at2"/>
<dbReference type="RefSeq" id="WP_154061377.1">
    <property type="nucleotide sequence ID" value="NZ_LR217717.1"/>
</dbReference>
<dbReference type="CDD" id="cd05797">
    <property type="entry name" value="Ribosomal_L10"/>
    <property type="match status" value="1"/>
</dbReference>
<evidence type="ECO:0000256" key="1">
    <source>
        <dbReference type="ARBA" id="ARBA00002633"/>
    </source>
</evidence>
<dbReference type="Gene3D" id="3.30.70.1730">
    <property type="match status" value="1"/>
</dbReference>
<keyword evidence="6" id="KW-0694">RNA-binding</keyword>
<dbReference type="EMBL" id="LR217717">
    <property type="protein sequence ID" value="VFP83490.1"/>
    <property type="molecule type" value="Genomic_DNA"/>
</dbReference>
<accession>A0A451DAS0</accession>
<dbReference type="Proteomes" id="UP000294349">
    <property type="component" value="Chromosome"/>
</dbReference>
<dbReference type="InterPro" id="IPR022973">
    <property type="entry name" value="Ribosomal_uL10_bac"/>
</dbReference>
<evidence type="ECO:0000256" key="2">
    <source>
        <dbReference type="ARBA" id="ARBA00008889"/>
    </source>
</evidence>
<comment type="similarity">
    <text evidence="2 6">Belongs to the universal ribosomal protein uL10 family.</text>
</comment>
<dbReference type="InterPro" id="IPR047865">
    <property type="entry name" value="Ribosomal_uL10_bac_type"/>
</dbReference>
<dbReference type="Pfam" id="PF00466">
    <property type="entry name" value="Ribosomal_L10"/>
    <property type="match status" value="1"/>
</dbReference>
<evidence type="ECO:0000313" key="8">
    <source>
        <dbReference type="Proteomes" id="UP000294349"/>
    </source>
</evidence>
<dbReference type="GO" id="GO:0003735">
    <property type="term" value="F:structural constituent of ribosome"/>
    <property type="evidence" value="ECO:0007669"/>
    <property type="project" value="InterPro"/>
</dbReference>
<comment type="function">
    <text evidence="1 6">Forms part of the ribosomal stalk, playing a central role in the interaction of the ribosome with GTP-bound translation factors.</text>
</comment>
<dbReference type="GO" id="GO:0015934">
    <property type="term" value="C:large ribosomal subunit"/>
    <property type="evidence" value="ECO:0007669"/>
    <property type="project" value="InterPro"/>
</dbReference>
<evidence type="ECO:0000256" key="6">
    <source>
        <dbReference type="HAMAP-Rule" id="MF_00362"/>
    </source>
</evidence>
<dbReference type="GO" id="GO:0070180">
    <property type="term" value="F:large ribosomal subunit rRNA binding"/>
    <property type="evidence" value="ECO:0007669"/>
    <property type="project" value="UniProtKB-UniRule"/>
</dbReference>
<dbReference type="InterPro" id="IPR002363">
    <property type="entry name" value="Ribosomal_uL10_CS_bac"/>
</dbReference>
<gene>
    <name evidence="6 7" type="primary">rplJ</name>
    <name evidence="7" type="ORF">BUCILAFE3058_021</name>
</gene>
<name>A0A451DAS0_9GAMM</name>
<organism evidence="7 8">
    <name type="scientific">Buchnera aphidicola</name>
    <name type="common">Cinara laricifoliae</name>
    <dbReference type="NCBI Taxonomy" id="2518977"/>
    <lineage>
        <taxon>Bacteria</taxon>
        <taxon>Pseudomonadati</taxon>
        <taxon>Pseudomonadota</taxon>
        <taxon>Gammaproteobacteria</taxon>
        <taxon>Enterobacterales</taxon>
        <taxon>Erwiniaceae</taxon>
        <taxon>Buchnera</taxon>
    </lineage>
</organism>
<dbReference type="HAMAP" id="MF_00362">
    <property type="entry name" value="Ribosomal_uL10"/>
    <property type="match status" value="1"/>
</dbReference>